<evidence type="ECO:0000259" key="2">
    <source>
        <dbReference type="Pfam" id="PF21378"/>
    </source>
</evidence>
<name>A0A545T8C3_9GAMM</name>
<dbReference type="Gene3D" id="3.40.50.720">
    <property type="entry name" value="NAD(P)-binding Rossmann-like Domain"/>
    <property type="match status" value="1"/>
</dbReference>
<evidence type="ECO:0000313" key="4">
    <source>
        <dbReference type="Proteomes" id="UP000319732"/>
    </source>
</evidence>
<accession>A0A545T8C3</accession>
<dbReference type="SUPFAM" id="SSF55347">
    <property type="entry name" value="Glyceraldehyde-3-phosphate dehydrogenase-like, C-terminal domain"/>
    <property type="match status" value="1"/>
</dbReference>
<dbReference type="Proteomes" id="UP000319732">
    <property type="component" value="Unassembled WGS sequence"/>
</dbReference>
<sequence>MRIALIGLGDIAQKAYLPLLAANADITPVLCTRNAAILTSLSRQYRITETYTDLEALIKSAPAGAMVHSSTDSHPAIVAKLLNAGIAVFVDKPLSYHADESERLLALAATKQLPLFVGFNRRYAPLIRSIDSHPATQIRLQKNRARQPADARVFIFDDFIHVLDTLRFLGGGETADLQVEAFYQQTLLAAIQVHWQWQQTLLAGSMNRISGVTEEILEFFGCEQKWQIKNLSGGWHYRDNHKVELGFSDWEHTLHKRGFMDMIEAFLQQVEAGTSPADQYSDILATHRLCERVLAQAIG</sequence>
<dbReference type="OrthoDB" id="9781031at2"/>
<dbReference type="InterPro" id="IPR048477">
    <property type="entry name" value="YceM-like_C"/>
</dbReference>
<dbReference type="InterPro" id="IPR036291">
    <property type="entry name" value="NAD(P)-bd_dom_sf"/>
</dbReference>
<keyword evidence="4" id="KW-1185">Reference proteome</keyword>
<protein>
    <submittedName>
        <fullName evidence="3">Gfo/Idh/MocA family oxidoreductase</fullName>
    </submittedName>
</protein>
<dbReference type="SUPFAM" id="SSF51735">
    <property type="entry name" value="NAD(P)-binding Rossmann-fold domains"/>
    <property type="match status" value="1"/>
</dbReference>
<organism evidence="3 4">
    <name type="scientific">Exilibacterium tricleocarpae</name>
    <dbReference type="NCBI Taxonomy" id="2591008"/>
    <lineage>
        <taxon>Bacteria</taxon>
        <taxon>Pseudomonadati</taxon>
        <taxon>Pseudomonadota</taxon>
        <taxon>Gammaproteobacteria</taxon>
        <taxon>Cellvibrionales</taxon>
        <taxon>Cellvibrionaceae</taxon>
        <taxon>Exilibacterium</taxon>
    </lineage>
</organism>
<dbReference type="InterPro" id="IPR051317">
    <property type="entry name" value="Gfo/Idh/MocA_oxidoreduct"/>
</dbReference>
<feature type="domain" description="YceM-like C-terminal" evidence="2">
    <location>
        <begin position="135"/>
        <end position="232"/>
    </location>
</feature>
<feature type="domain" description="Gfo/Idh/MocA-like oxidoreductase N-terminal" evidence="1">
    <location>
        <begin position="1"/>
        <end position="119"/>
    </location>
</feature>
<evidence type="ECO:0000313" key="3">
    <source>
        <dbReference type="EMBL" id="TQV73472.1"/>
    </source>
</evidence>
<dbReference type="Pfam" id="PF01408">
    <property type="entry name" value="GFO_IDH_MocA"/>
    <property type="match status" value="1"/>
</dbReference>
<dbReference type="EMBL" id="VHSG01000018">
    <property type="protein sequence ID" value="TQV73472.1"/>
    <property type="molecule type" value="Genomic_DNA"/>
</dbReference>
<dbReference type="GO" id="GO:0000166">
    <property type="term" value="F:nucleotide binding"/>
    <property type="evidence" value="ECO:0007669"/>
    <property type="project" value="InterPro"/>
</dbReference>
<gene>
    <name evidence="3" type="ORF">FKG94_17375</name>
</gene>
<evidence type="ECO:0000259" key="1">
    <source>
        <dbReference type="Pfam" id="PF01408"/>
    </source>
</evidence>
<comment type="caution">
    <text evidence="3">The sequence shown here is derived from an EMBL/GenBank/DDBJ whole genome shotgun (WGS) entry which is preliminary data.</text>
</comment>
<dbReference type="PANTHER" id="PTHR43708">
    <property type="entry name" value="CONSERVED EXPRESSED OXIDOREDUCTASE (EUROFUNG)"/>
    <property type="match status" value="1"/>
</dbReference>
<dbReference type="AlphaFoldDB" id="A0A545T8C3"/>
<proteinExistence type="predicted"/>
<dbReference type="RefSeq" id="WP_142905601.1">
    <property type="nucleotide sequence ID" value="NZ_ML660097.1"/>
</dbReference>
<dbReference type="InterPro" id="IPR000683">
    <property type="entry name" value="Gfo/Idh/MocA-like_OxRdtase_N"/>
</dbReference>
<dbReference type="PANTHER" id="PTHR43708:SF4">
    <property type="entry name" value="OXIDOREDUCTASE YCEM-RELATED"/>
    <property type="match status" value="1"/>
</dbReference>
<dbReference type="Gene3D" id="3.30.360.10">
    <property type="entry name" value="Dihydrodipicolinate Reductase, domain 2"/>
    <property type="match status" value="1"/>
</dbReference>
<reference evidence="3 4" key="1">
    <citation type="submission" date="2019-06" db="EMBL/GenBank/DDBJ databases">
        <title>Whole genome sequence for Cellvibrionaceae sp. R142.</title>
        <authorList>
            <person name="Wang G."/>
        </authorList>
    </citation>
    <scope>NUCLEOTIDE SEQUENCE [LARGE SCALE GENOMIC DNA]</scope>
    <source>
        <strain evidence="3 4">R142</strain>
    </source>
</reference>
<dbReference type="Pfam" id="PF21378">
    <property type="entry name" value="YceM-like_C"/>
    <property type="match status" value="1"/>
</dbReference>